<dbReference type="SUPFAM" id="SSF53901">
    <property type="entry name" value="Thiolase-like"/>
    <property type="match status" value="2"/>
</dbReference>
<sequence>MRDAVIVSAVRTPVGRGVKGTLANTRPDDLAALVLNEAVRRAGVDVSVVEDVYLGCAIPEAEQGLNVARMAALRAGMPDSVGGVTINRFCSSGLQTIAMAAAAIQTGQADVMLAGGVESMSFVPMTGHNPSPNPDLVDDRPGAYIGMGLTAENVAAKYGVSREDQDAFAFRSHQRAAAAQDSGKFDAEIIPVPVRVDKLKGTKLKSETINFDKDELIRRDANLEDMAKVRPAFKQTGSVSAANSSPFSDGAAAVLIMSGEKAQELGVKPLARFLGFAVAGVEPELMGIGPVKAVPKVLSQTGLTLEDIDLIELNEAFAAQSLAVARELGLNEDIMNVNGGAIALGHPLGCSGAKLTTTAIYELQRRGGGKALITMCIGGGMGAAGVIEVYGQDEQNGG</sequence>
<dbReference type="InterPro" id="IPR050215">
    <property type="entry name" value="Thiolase-like_sf_Thiolase"/>
</dbReference>
<dbReference type="CDD" id="cd00751">
    <property type="entry name" value="thiolase"/>
    <property type="match status" value="1"/>
</dbReference>
<feature type="domain" description="Thiolase N-terminal" evidence="7">
    <location>
        <begin position="5"/>
        <end position="259"/>
    </location>
</feature>
<evidence type="ECO:0000256" key="4">
    <source>
        <dbReference type="ARBA" id="ARBA00023315"/>
    </source>
</evidence>
<dbReference type="EMBL" id="BMPP01000005">
    <property type="protein sequence ID" value="GGK22921.1"/>
    <property type="molecule type" value="Genomic_DNA"/>
</dbReference>
<dbReference type="Gene3D" id="3.40.47.10">
    <property type="match status" value="1"/>
</dbReference>
<evidence type="ECO:0000256" key="6">
    <source>
        <dbReference type="RuleBase" id="RU003557"/>
    </source>
</evidence>
<dbReference type="RefSeq" id="WP_189006210.1">
    <property type="nucleotide sequence ID" value="NZ_BMPP01000005.1"/>
</dbReference>
<protein>
    <recommendedName>
        <fullName evidence="5">acetyl-CoA C-acyltransferase</fullName>
        <ecNumber evidence="5">2.3.1.16</ecNumber>
    </recommendedName>
</protein>
<keyword evidence="3 6" id="KW-0808">Transferase</keyword>
<evidence type="ECO:0000256" key="3">
    <source>
        <dbReference type="ARBA" id="ARBA00022679"/>
    </source>
</evidence>
<comment type="caution">
    <text evidence="9">The sequence shown here is derived from an EMBL/GenBank/DDBJ whole genome shotgun (WGS) entry which is preliminary data.</text>
</comment>
<dbReference type="EC" id="2.3.1.16" evidence="5"/>
<keyword evidence="10" id="KW-1185">Reference proteome</keyword>
<proteinExistence type="inferred from homology"/>
<dbReference type="InterPro" id="IPR020615">
    <property type="entry name" value="Thiolase_acyl_enz_int_AS"/>
</dbReference>
<dbReference type="Pfam" id="PF02803">
    <property type="entry name" value="Thiolase_C"/>
    <property type="match status" value="1"/>
</dbReference>
<dbReference type="InterPro" id="IPR020610">
    <property type="entry name" value="Thiolase_AS"/>
</dbReference>
<evidence type="ECO:0000313" key="10">
    <source>
        <dbReference type="Proteomes" id="UP000647587"/>
    </source>
</evidence>
<dbReference type="PANTHER" id="PTHR43853:SF21">
    <property type="entry name" value="STEROID 3-KETOACYL-COA THIOLASE"/>
    <property type="match status" value="1"/>
</dbReference>
<dbReference type="InterPro" id="IPR002155">
    <property type="entry name" value="Thiolase"/>
</dbReference>
<dbReference type="PROSITE" id="PS00099">
    <property type="entry name" value="THIOLASE_3"/>
    <property type="match status" value="1"/>
</dbReference>
<dbReference type="NCBIfam" id="TIGR01930">
    <property type="entry name" value="AcCoA-C-Actrans"/>
    <property type="match status" value="1"/>
</dbReference>
<dbReference type="PANTHER" id="PTHR43853">
    <property type="entry name" value="3-KETOACYL-COA THIOLASE, PEROXISOMAL"/>
    <property type="match status" value="1"/>
</dbReference>
<accession>A0ABQ2ERY3</accession>
<evidence type="ECO:0000256" key="5">
    <source>
        <dbReference type="ARBA" id="ARBA00024073"/>
    </source>
</evidence>
<evidence type="ECO:0000256" key="2">
    <source>
        <dbReference type="ARBA" id="ARBA00010982"/>
    </source>
</evidence>
<evidence type="ECO:0000259" key="7">
    <source>
        <dbReference type="Pfam" id="PF00108"/>
    </source>
</evidence>
<feature type="domain" description="Thiolase C-terminal" evidence="8">
    <location>
        <begin position="268"/>
        <end position="388"/>
    </location>
</feature>
<dbReference type="PROSITE" id="PS00737">
    <property type="entry name" value="THIOLASE_2"/>
    <property type="match status" value="1"/>
</dbReference>
<dbReference type="InterPro" id="IPR020617">
    <property type="entry name" value="Thiolase_C"/>
</dbReference>
<dbReference type="InterPro" id="IPR020616">
    <property type="entry name" value="Thiolase_N"/>
</dbReference>
<keyword evidence="4 6" id="KW-0012">Acyltransferase</keyword>
<evidence type="ECO:0000313" key="9">
    <source>
        <dbReference type="EMBL" id="GGK22921.1"/>
    </source>
</evidence>
<comment type="pathway">
    <text evidence="1">Lipid metabolism.</text>
</comment>
<dbReference type="PROSITE" id="PS00098">
    <property type="entry name" value="THIOLASE_1"/>
    <property type="match status" value="1"/>
</dbReference>
<evidence type="ECO:0000256" key="1">
    <source>
        <dbReference type="ARBA" id="ARBA00005189"/>
    </source>
</evidence>
<comment type="similarity">
    <text evidence="2 6">Belongs to the thiolase-like superfamily. Thiolase family.</text>
</comment>
<dbReference type="Proteomes" id="UP000647587">
    <property type="component" value="Unassembled WGS sequence"/>
</dbReference>
<dbReference type="PIRSF" id="PIRSF000429">
    <property type="entry name" value="Ac-CoA_Ac_transf"/>
    <property type="match status" value="1"/>
</dbReference>
<evidence type="ECO:0000259" key="8">
    <source>
        <dbReference type="Pfam" id="PF02803"/>
    </source>
</evidence>
<dbReference type="InterPro" id="IPR016039">
    <property type="entry name" value="Thiolase-like"/>
</dbReference>
<organism evidence="9 10">
    <name type="scientific">Deinococcus malanensis</name>
    <dbReference type="NCBI Taxonomy" id="1706855"/>
    <lineage>
        <taxon>Bacteria</taxon>
        <taxon>Thermotogati</taxon>
        <taxon>Deinococcota</taxon>
        <taxon>Deinococci</taxon>
        <taxon>Deinococcales</taxon>
        <taxon>Deinococcaceae</taxon>
        <taxon>Deinococcus</taxon>
    </lineage>
</organism>
<reference evidence="10" key="1">
    <citation type="journal article" date="2019" name="Int. J. Syst. Evol. Microbiol.">
        <title>The Global Catalogue of Microorganisms (GCM) 10K type strain sequencing project: providing services to taxonomists for standard genome sequencing and annotation.</title>
        <authorList>
            <consortium name="The Broad Institute Genomics Platform"/>
            <consortium name="The Broad Institute Genome Sequencing Center for Infectious Disease"/>
            <person name="Wu L."/>
            <person name="Ma J."/>
        </authorList>
    </citation>
    <scope>NUCLEOTIDE SEQUENCE [LARGE SCALE GENOMIC DNA]</scope>
    <source>
        <strain evidence="10">JCM 30331</strain>
    </source>
</reference>
<dbReference type="Pfam" id="PF00108">
    <property type="entry name" value="Thiolase_N"/>
    <property type="match status" value="1"/>
</dbReference>
<dbReference type="InterPro" id="IPR020613">
    <property type="entry name" value="Thiolase_CS"/>
</dbReference>
<name>A0ABQ2ERY3_9DEIO</name>
<gene>
    <name evidence="9" type="ORF">GCM10008955_15500</name>
</gene>